<protein>
    <recommendedName>
        <fullName evidence="3">Nudix hydrolase domain-containing protein</fullName>
    </recommendedName>
</protein>
<accession>A0A8K0TGW1</accession>
<proteinExistence type="predicted"/>
<evidence type="ECO:0000256" key="2">
    <source>
        <dbReference type="SAM" id="MobiDB-lite"/>
    </source>
</evidence>
<dbReference type="GO" id="GO:0006754">
    <property type="term" value="P:ATP biosynthetic process"/>
    <property type="evidence" value="ECO:0007669"/>
    <property type="project" value="TreeGrafter"/>
</dbReference>
<dbReference type="AlphaFoldDB" id="A0A8K0TGW1"/>
<feature type="domain" description="Nudix hydrolase" evidence="3">
    <location>
        <begin position="40"/>
        <end position="262"/>
    </location>
</feature>
<feature type="compositionally biased region" description="Low complexity" evidence="2">
    <location>
        <begin position="147"/>
        <end position="167"/>
    </location>
</feature>
<dbReference type="Pfam" id="PF00293">
    <property type="entry name" value="NUDIX"/>
    <property type="match status" value="1"/>
</dbReference>
<feature type="compositionally biased region" description="Polar residues" evidence="2">
    <location>
        <begin position="132"/>
        <end position="146"/>
    </location>
</feature>
<evidence type="ECO:0000256" key="1">
    <source>
        <dbReference type="ARBA" id="ARBA00022801"/>
    </source>
</evidence>
<feature type="region of interest" description="Disordered" evidence="2">
    <location>
        <begin position="1"/>
        <end position="25"/>
    </location>
</feature>
<keyword evidence="5" id="KW-1185">Reference proteome</keyword>
<dbReference type="PROSITE" id="PS51462">
    <property type="entry name" value="NUDIX"/>
    <property type="match status" value="1"/>
</dbReference>
<organism evidence="4 5">
    <name type="scientific">Plectosphaerella cucumerina</name>
    <dbReference type="NCBI Taxonomy" id="40658"/>
    <lineage>
        <taxon>Eukaryota</taxon>
        <taxon>Fungi</taxon>
        <taxon>Dikarya</taxon>
        <taxon>Ascomycota</taxon>
        <taxon>Pezizomycotina</taxon>
        <taxon>Sordariomycetes</taxon>
        <taxon>Hypocreomycetidae</taxon>
        <taxon>Glomerellales</taxon>
        <taxon>Plectosphaerellaceae</taxon>
        <taxon>Plectosphaerella</taxon>
    </lineage>
</organism>
<dbReference type="InterPro" id="IPR015797">
    <property type="entry name" value="NUDIX_hydrolase-like_dom_sf"/>
</dbReference>
<dbReference type="OrthoDB" id="10259236at2759"/>
<reference evidence="4" key="1">
    <citation type="journal article" date="2021" name="Nat. Commun.">
        <title>Genetic determinants of endophytism in the Arabidopsis root mycobiome.</title>
        <authorList>
            <person name="Mesny F."/>
            <person name="Miyauchi S."/>
            <person name="Thiergart T."/>
            <person name="Pickel B."/>
            <person name="Atanasova L."/>
            <person name="Karlsson M."/>
            <person name="Huettel B."/>
            <person name="Barry K.W."/>
            <person name="Haridas S."/>
            <person name="Chen C."/>
            <person name="Bauer D."/>
            <person name="Andreopoulos W."/>
            <person name="Pangilinan J."/>
            <person name="LaButti K."/>
            <person name="Riley R."/>
            <person name="Lipzen A."/>
            <person name="Clum A."/>
            <person name="Drula E."/>
            <person name="Henrissat B."/>
            <person name="Kohler A."/>
            <person name="Grigoriev I.V."/>
            <person name="Martin F.M."/>
            <person name="Hacquard S."/>
        </authorList>
    </citation>
    <scope>NUCLEOTIDE SEQUENCE</scope>
    <source>
        <strain evidence="4">MPI-CAGE-AT-0016</strain>
    </source>
</reference>
<sequence length="269" mass="29425">MSQTNGGQLAPARSALPDNNPSPLAERALTSESRFLPSHRFIISCGTVTLDRKAGKVLLVYNKPNGIYQLPKGRKDIGEDRLPFTAIRETLEETGYDVQPLELEVPTRSTPVHVAAPIIRAVITTQDTTVDASDNKINGATNGTSKTAASASASASTPPSAAATSSAPKDELVDVDGDQVPEKGLTRGIPNKEPIACSHWYDAQTQALKMIFYFAAEADSTAQPREQRPEDAAKHEVYWIEYEDALERLWYDEERKAVEKALCDLRRSE</sequence>
<gene>
    <name evidence="4" type="ORF">B0T11DRAFT_102764</name>
</gene>
<dbReference type="Proteomes" id="UP000813385">
    <property type="component" value="Unassembled WGS sequence"/>
</dbReference>
<dbReference type="CDD" id="cd02883">
    <property type="entry name" value="NUDIX_Hydrolase"/>
    <property type="match status" value="1"/>
</dbReference>
<name>A0A8K0TGW1_9PEZI</name>
<dbReference type="GO" id="GO:0006167">
    <property type="term" value="P:AMP biosynthetic process"/>
    <property type="evidence" value="ECO:0007669"/>
    <property type="project" value="TreeGrafter"/>
</dbReference>
<feature type="region of interest" description="Disordered" evidence="2">
    <location>
        <begin position="132"/>
        <end position="188"/>
    </location>
</feature>
<dbReference type="EMBL" id="JAGPXD010000004">
    <property type="protein sequence ID" value="KAH7358350.1"/>
    <property type="molecule type" value="Genomic_DNA"/>
</dbReference>
<evidence type="ECO:0000259" key="3">
    <source>
        <dbReference type="PROSITE" id="PS51462"/>
    </source>
</evidence>
<dbReference type="InterPro" id="IPR000086">
    <property type="entry name" value="NUDIX_hydrolase_dom"/>
</dbReference>
<dbReference type="GO" id="GO:0004081">
    <property type="term" value="F:bis(5'-nucleosyl)-tetraphosphatase (asymmetrical) activity"/>
    <property type="evidence" value="ECO:0007669"/>
    <property type="project" value="TreeGrafter"/>
</dbReference>
<dbReference type="PANTHER" id="PTHR21340">
    <property type="entry name" value="DIADENOSINE 5,5-P1,P4-TETRAPHOSPHATE PYROPHOSPHOHYDROLASE MUTT"/>
    <property type="match status" value="1"/>
</dbReference>
<dbReference type="Gene3D" id="3.90.79.10">
    <property type="entry name" value="Nucleoside Triphosphate Pyrophosphohydrolase"/>
    <property type="match status" value="2"/>
</dbReference>
<comment type="caution">
    <text evidence="4">The sequence shown here is derived from an EMBL/GenBank/DDBJ whole genome shotgun (WGS) entry which is preliminary data.</text>
</comment>
<evidence type="ECO:0000313" key="4">
    <source>
        <dbReference type="EMBL" id="KAH7358350.1"/>
    </source>
</evidence>
<dbReference type="PANTHER" id="PTHR21340:SF0">
    <property type="entry name" value="BIS(5'-NUCLEOSYL)-TETRAPHOSPHATASE [ASYMMETRICAL]"/>
    <property type="match status" value="1"/>
</dbReference>
<evidence type="ECO:0000313" key="5">
    <source>
        <dbReference type="Proteomes" id="UP000813385"/>
    </source>
</evidence>
<dbReference type="InterPro" id="IPR051325">
    <property type="entry name" value="Nudix_hydrolase_domain"/>
</dbReference>
<keyword evidence="1" id="KW-0378">Hydrolase</keyword>
<dbReference type="SUPFAM" id="SSF55811">
    <property type="entry name" value="Nudix"/>
    <property type="match status" value="1"/>
</dbReference>